<dbReference type="PROSITE" id="PS51257">
    <property type="entry name" value="PROKAR_LIPOPROTEIN"/>
    <property type="match status" value="1"/>
</dbReference>
<feature type="signal peptide" evidence="1">
    <location>
        <begin position="1"/>
        <end position="22"/>
    </location>
</feature>
<reference evidence="3" key="1">
    <citation type="submission" date="2018-05" db="EMBL/GenBank/DDBJ databases">
        <authorList>
            <person name="Li Y."/>
        </authorList>
    </citation>
    <scope>NUCLEOTIDE SEQUENCE [LARGE SCALE GENOMIC DNA]</scope>
    <source>
        <strain evidence="3">sk1b4</strain>
    </source>
</reference>
<dbReference type="SUPFAM" id="SSF53850">
    <property type="entry name" value="Periplasmic binding protein-like II"/>
    <property type="match status" value="1"/>
</dbReference>
<dbReference type="EMBL" id="QETB01000004">
    <property type="protein sequence ID" value="PWF26085.1"/>
    <property type="molecule type" value="Genomic_DNA"/>
</dbReference>
<name>A0A2V1K479_9ACTO</name>
<organism evidence="2 3">
    <name type="scientific">Ancrocorticia populi</name>
    <dbReference type="NCBI Taxonomy" id="2175228"/>
    <lineage>
        <taxon>Bacteria</taxon>
        <taxon>Bacillati</taxon>
        <taxon>Actinomycetota</taxon>
        <taxon>Actinomycetes</taxon>
        <taxon>Actinomycetales</taxon>
        <taxon>Actinomycetaceae</taxon>
        <taxon>Ancrocorticia</taxon>
    </lineage>
</organism>
<dbReference type="OrthoDB" id="9763054at2"/>
<protein>
    <submittedName>
        <fullName evidence="2">ABC transporter substrate-binding protein</fullName>
    </submittedName>
</protein>
<comment type="caution">
    <text evidence="2">The sequence shown here is derived from an EMBL/GenBank/DDBJ whole genome shotgun (WGS) entry which is preliminary data.</text>
</comment>
<evidence type="ECO:0000313" key="2">
    <source>
        <dbReference type="EMBL" id="PWF26085.1"/>
    </source>
</evidence>
<keyword evidence="1" id="KW-0732">Signal</keyword>
<dbReference type="RefSeq" id="WP_109093912.1">
    <property type="nucleotide sequence ID" value="NZ_CAMELQ010000059.1"/>
</dbReference>
<dbReference type="PANTHER" id="PTHR43649">
    <property type="entry name" value="ARABINOSE-BINDING PROTEIN-RELATED"/>
    <property type="match status" value="1"/>
</dbReference>
<accession>A0A2V1K479</accession>
<feature type="chain" id="PRO_5038536436" evidence="1">
    <location>
        <begin position="23"/>
        <end position="445"/>
    </location>
</feature>
<gene>
    <name evidence="2" type="ORF">DD236_08350</name>
</gene>
<evidence type="ECO:0000256" key="1">
    <source>
        <dbReference type="SAM" id="SignalP"/>
    </source>
</evidence>
<dbReference type="PANTHER" id="PTHR43649:SF12">
    <property type="entry name" value="DIACETYLCHITOBIOSE BINDING PROTEIN DASA"/>
    <property type="match status" value="1"/>
</dbReference>
<sequence>MRGLRKIAAIGAVSTLALGGLAACGSDDSGSGDSSEGSVYYLNFKPEQEDVWKDVAAAYKEETGVDVKIVTAASGTYEQVLKTELAKSDGPTLFNINGPIGYRTWQDYTLDLTDEEFTQHLSDPTMAVTGEDDKIYGVPFATEGYGIIYNDAIMQQYFEMDGAKASAIEEINNFDTLKAVTDDMQAKKDELGLDGVFASTSLAPGEEWRFQTHLANYPVFYEFRDEGVDDATDLKGTYGDNYQDIFDLYLTNSTVDPSLTSSVTVTDSMAEFAMGKAAMVQNGNWGWSQISEVSGNTVAEEDVHFLPIYMGVDGEEDAGIAIGTENFLSVNSQASEADQQASIDFANWLFTSEAGTKMASEDLGFIAPFDTFTDLAPSDPLGKEVVEYMNNDDLYTVNWVFTVFPSQDFKNGLGEHLAQYAAGNVEWSDVMTYMTDQWNAEKAAN</sequence>
<proteinExistence type="predicted"/>
<dbReference type="AlphaFoldDB" id="A0A2V1K479"/>
<dbReference type="Pfam" id="PF13416">
    <property type="entry name" value="SBP_bac_8"/>
    <property type="match status" value="1"/>
</dbReference>
<dbReference type="InterPro" id="IPR050490">
    <property type="entry name" value="Bact_solute-bd_prot1"/>
</dbReference>
<dbReference type="InterPro" id="IPR006059">
    <property type="entry name" value="SBP"/>
</dbReference>
<evidence type="ECO:0000313" key="3">
    <source>
        <dbReference type="Proteomes" id="UP000245283"/>
    </source>
</evidence>
<dbReference type="Proteomes" id="UP000245283">
    <property type="component" value="Unassembled WGS sequence"/>
</dbReference>
<dbReference type="Gene3D" id="3.40.190.10">
    <property type="entry name" value="Periplasmic binding protein-like II"/>
    <property type="match status" value="2"/>
</dbReference>
<keyword evidence="3" id="KW-1185">Reference proteome</keyword>